<organism evidence="3 4">
    <name type="scientific">Plectus sambesii</name>
    <dbReference type="NCBI Taxonomy" id="2011161"/>
    <lineage>
        <taxon>Eukaryota</taxon>
        <taxon>Metazoa</taxon>
        <taxon>Ecdysozoa</taxon>
        <taxon>Nematoda</taxon>
        <taxon>Chromadorea</taxon>
        <taxon>Plectida</taxon>
        <taxon>Plectina</taxon>
        <taxon>Plectoidea</taxon>
        <taxon>Plectidae</taxon>
        <taxon>Plectus</taxon>
    </lineage>
</organism>
<reference evidence="4" key="1">
    <citation type="submission" date="2022-11" db="UniProtKB">
        <authorList>
            <consortium name="WormBaseParasite"/>
        </authorList>
    </citation>
    <scope>IDENTIFICATION</scope>
</reference>
<accession>A0A914WQY0</accession>
<feature type="chain" id="PRO_5037018655" evidence="2">
    <location>
        <begin position="18"/>
        <end position="102"/>
    </location>
</feature>
<proteinExistence type="predicted"/>
<keyword evidence="3" id="KW-1185">Reference proteome</keyword>
<feature type="signal peptide" evidence="2">
    <location>
        <begin position="1"/>
        <end position="17"/>
    </location>
</feature>
<evidence type="ECO:0000313" key="3">
    <source>
        <dbReference type="Proteomes" id="UP000887566"/>
    </source>
</evidence>
<dbReference type="Proteomes" id="UP000887566">
    <property type="component" value="Unplaced"/>
</dbReference>
<evidence type="ECO:0000256" key="1">
    <source>
        <dbReference type="SAM" id="MobiDB-lite"/>
    </source>
</evidence>
<dbReference type="WBParaSite" id="PSAMB.scaffold4951size13080.g25542.t1">
    <property type="protein sequence ID" value="PSAMB.scaffold4951size13080.g25542.t1"/>
    <property type="gene ID" value="PSAMB.scaffold4951size13080.g25542"/>
</dbReference>
<feature type="region of interest" description="Disordered" evidence="1">
    <location>
        <begin position="69"/>
        <end position="102"/>
    </location>
</feature>
<name>A0A914WQY0_9BILA</name>
<sequence length="102" mass="11172">MKAVVIAALCLIAVVAAMGSEEQQDNFELVREKRAPFGGFGHHPFLGAAHRNGQIGQGQVHAAWDGSNAQTRWQGSAAHDHWQGSNAQARWQGSRPFQRWQG</sequence>
<protein>
    <submittedName>
        <fullName evidence="4">Uncharacterized protein</fullName>
    </submittedName>
</protein>
<evidence type="ECO:0000256" key="2">
    <source>
        <dbReference type="SAM" id="SignalP"/>
    </source>
</evidence>
<keyword evidence="2" id="KW-0732">Signal</keyword>
<dbReference type="AlphaFoldDB" id="A0A914WQY0"/>
<evidence type="ECO:0000313" key="4">
    <source>
        <dbReference type="WBParaSite" id="PSAMB.scaffold4951size13080.g25542.t1"/>
    </source>
</evidence>